<keyword evidence="5 6" id="KW-0472">Membrane</keyword>
<dbReference type="Gene3D" id="1.10.4160.10">
    <property type="entry name" value="Hydantoin permease"/>
    <property type="match status" value="1"/>
</dbReference>
<feature type="transmembrane region" description="Helical" evidence="6">
    <location>
        <begin position="214"/>
        <end position="240"/>
    </location>
</feature>
<feature type="transmembrane region" description="Helical" evidence="6">
    <location>
        <begin position="411"/>
        <end position="437"/>
    </location>
</feature>
<feature type="transmembrane region" description="Helical" evidence="6">
    <location>
        <begin position="532"/>
        <end position="557"/>
    </location>
</feature>
<evidence type="ECO:0000256" key="1">
    <source>
        <dbReference type="ARBA" id="ARBA00004141"/>
    </source>
</evidence>
<dbReference type="PANTHER" id="PTHR30618">
    <property type="entry name" value="NCS1 FAMILY PURINE/PYRIMIDINE TRANSPORTER"/>
    <property type="match status" value="1"/>
</dbReference>
<dbReference type="GO" id="GO:0015205">
    <property type="term" value="F:nucleobase transmembrane transporter activity"/>
    <property type="evidence" value="ECO:0007669"/>
    <property type="project" value="TreeGrafter"/>
</dbReference>
<keyword evidence="8" id="KW-1185">Reference proteome</keyword>
<evidence type="ECO:0000256" key="5">
    <source>
        <dbReference type="ARBA" id="ARBA00023136"/>
    </source>
</evidence>
<dbReference type="CDD" id="cd11482">
    <property type="entry name" value="SLC-NCS1sbd_NRT1-like"/>
    <property type="match status" value="1"/>
</dbReference>
<evidence type="ECO:0000313" key="7">
    <source>
        <dbReference type="EMBL" id="RDW59965.1"/>
    </source>
</evidence>
<feature type="transmembrane region" description="Helical" evidence="6">
    <location>
        <begin position="336"/>
        <end position="355"/>
    </location>
</feature>
<keyword evidence="4 6" id="KW-1133">Transmembrane helix</keyword>
<feature type="transmembrane region" description="Helical" evidence="6">
    <location>
        <begin position="261"/>
        <end position="286"/>
    </location>
</feature>
<proteinExistence type="inferred from homology"/>
<evidence type="ECO:0000256" key="6">
    <source>
        <dbReference type="SAM" id="Phobius"/>
    </source>
</evidence>
<gene>
    <name evidence="7" type="ORF">BP6252_13052</name>
</gene>
<keyword evidence="3 6" id="KW-0812">Transmembrane</keyword>
<evidence type="ECO:0000256" key="3">
    <source>
        <dbReference type="ARBA" id="ARBA00022692"/>
    </source>
</evidence>
<dbReference type="Pfam" id="PF02133">
    <property type="entry name" value="Transp_cyt_pur"/>
    <property type="match status" value="1"/>
</dbReference>
<dbReference type="InterPro" id="IPR045225">
    <property type="entry name" value="Uracil/uridine/allantoin_perm"/>
</dbReference>
<evidence type="ECO:0000256" key="4">
    <source>
        <dbReference type="ARBA" id="ARBA00022989"/>
    </source>
</evidence>
<sequence length="708" mass="78564">MARPQRINCDRNARSGNLAAITTVASGRIQIKHRSAWGWVSLVSRLCQHHWLCGYRSIWRITLISGHSDSNPSASVHPSHEYRRHNLPSAVSAWHTADGHIVDFLIKTDTDSESVPSCAFTLHSSSSPASIPVMNSSVVRRVRDAVVLKGDEEKHEQTDAWSNRDLIPLPPARRTWGAFHFFGFWTLSSLNISTWQTPNTFLTSGLSVGQAMGIIVIARAIIALFAALVSWCGLTWHVGFTVQNRYTWGFRASYIPLLQRIMLNFIWNAVQCWTGGKLVAVCLTAIWPSFAKIPNTLPPNVPTTTYEMVGFIIFWIISVPFLFIRPENFKRPFQFISIYCGLGMICMMIWSLSVAKGVGPVFTKGTSIAATSRWDSSWLMLAGINQAIGQKAAGMTNGSDFSRYARSKRDYIIGTISCLWATGTLVSFVGLVTTAACQKIYGKIYWNPPDLLMVMMENGEGSSAARAGVFFLALGFGLTSMFENICGNAVAGGIDLAGLFPRYIDIRRGAIITFIASWIVQPWQLINRAATFIVVLNSFSVFLAPLMGVMCADYYLVRKKQIKLTALFHPEGSPYWYYHGINWRVIPAWIAGWAPTIGGLIVSVQKKTDAPRPLFQLYYMAFFLGFGISALLFYVISSVFPPPGLGEIDEIDVYGTFTPKEAEKRGVVALDVFEGLEITEKAVIAQDTEEVGAEGSTKLQKMKAWMRG</sequence>
<dbReference type="InterPro" id="IPR001248">
    <property type="entry name" value="Pur-cyt_permease"/>
</dbReference>
<name>A0A3D8QDR2_9HELO</name>
<organism evidence="7 8">
    <name type="scientific">Coleophoma cylindrospora</name>
    <dbReference type="NCBI Taxonomy" id="1849047"/>
    <lineage>
        <taxon>Eukaryota</taxon>
        <taxon>Fungi</taxon>
        <taxon>Dikarya</taxon>
        <taxon>Ascomycota</taxon>
        <taxon>Pezizomycotina</taxon>
        <taxon>Leotiomycetes</taxon>
        <taxon>Helotiales</taxon>
        <taxon>Dermateaceae</taxon>
        <taxon>Coleophoma</taxon>
    </lineage>
</organism>
<comment type="subcellular location">
    <subcellularLocation>
        <location evidence="1">Membrane</location>
        <topology evidence="1">Multi-pass membrane protein</topology>
    </subcellularLocation>
</comment>
<feature type="transmembrane region" description="Helical" evidence="6">
    <location>
        <begin position="176"/>
        <end position="194"/>
    </location>
</feature>
<accession>A0A3D8QDR2</accession>
<comment type="similarity">
    <text evidence="2">Belongs to the purine-cytosine permease (2.A.39) family.</text>
</comment>
<dbReference type="Proteomes" id="UP000256645">
    <property type="component" value="Unassembled WGS sequence"/>
</dbReference>
<dbReference type="EMBL" id="PDLM01000016">
    <property type="protein sequence ID" value="RDW59965.1"/>
    <property type="molecule type" value="Genomic_DNA"/>
</dbReference>
<comment type="caution">
    <text evidence="7">The sequence shown here is derived from an EMBL/GenBank/DDBJ whole genome shotgun (WGS) entry which is preliminary data.</text>
</comment>
<feature type="transmembrane region" description="Helical" evidence="6">
    <location>
        <begin position="617"/>
        <end position="636"/>
    </location>
</feature>
<dbReference type="PANTHER" id="PTHR30618:SF4">
    <property type="entry name" value="ALLANTOIN PERMEASE"/>
    <property type="match status" value="1"/>
</dbReference>
<protein>
    <submittedName>
        <fullName evidence="7">NCS1 nucleoside transporter family protein-4</fullName>
    </submittedName>
</protein>
<dbReference type="OrthoDB" id="2018619at2759"/>
<dbReference type="GO" id="GO:0005886">
    <property type="term" value="C:plasma membrane"/>
    <property type="evidence" value="ECO:0007669"/>
    <property type="project" value="TreeGrafter"/>
</dbReference>
<dbReference type="AlphaFoldDB" id="A0A3D8QDR2"/>
<reference evidence="7 8" key="1">
    <citation type="journal article" date="2018" name="IMA Fungus">
        <title>IMA Genome-F 9: Draft genome sequence of Annulohypoxylon stygium, Aspergillus mulundensis, Berkeleyomyces basicola (syn. Thielaviopsis basicola), Ceratocystis smalleyi, two Cercospora beticola strains, Coleophoma cylindrospora, Fusarium fracticaudum, Phialophora cf. hyalina, and Morchella septimelata.</title>
        <authorList>
            <person name="Wingfield B.D."/>
            <person name="Bills G.F."/>
            <person name="Dong Y."/>
            <person name="Huang W."/>
            <person name="Nel W.J."/>
            <person name="Swalarsk-Parry B.S."/>
            <person name="Vaghefi N."/>
            <person name="Wilken P.M."/>
            <person name="An Z."/>
            <person name="de Beer Z.W."/>
            <person name="De Vos L."/>
            <person name="Chen L."/>
            <person name="Duong T.A."/>
            <person name="Gao Y."/>
            <person name="Hammerbacher A."/>
            <person name="Kikkert J.R."/>
            <person name="Li Y."/>
            <person name="Li H."/>
            <person name="Li K."/>
            <person name="Li Q."/>
            <person name="Liu X."/>
            <person name="Ma X."/>
            <person name="Naidoo K."/>
            <person name="Pethybridge S.J."/>
            <person name="Sun J."/>
            <person name="Steenkamp E.T."/>
            <person name="van der Nest M.A."/>
            <person name="van Wyk S."/>
            <person name="Wingfield M.J."/>
            <person name="Xiong C."/>
            <person name="Yue Q."/>
            <person name="Zhang X."/>
        </authorList>
    </citation>
    <scope>NUCLEOTIDE SEQUENCE [LARGE SCALE GENOMIC DNA]</scope>
    <source>
        <strain evidence="7 8">BP6252</strain>
    </source>
</reference>
<evidence type="ECO:0000256" key="2">
    <source>
        <dbReference type="ARBA" id="ARBA00008974"/>
    </source>
</evidence>
<feature type="transmembrane region" description="Helical" evidence="6">
    <location>
        <begin position="306"/>
        <end position="324"/>
    </location>
</feature>
<evidence type="ECO:0000313" key="8">
    <source>
        <dbReference type="Proteomes" id="UP000256645"/>
    </source>
</evidence>